<dbReference type="AlphaFoldDB" id="A0A9E2NKN5"/>
<comment type="caution">
    <text evidence="1">The sequence shown here is derived from an EMBL/GenBank/DDBJ whole genome shotgun (WGS) entry which is preliminary data.</text>
</comment>
<dbReference type="Proteomes" id="UP000824229">
    <property type="component" value="Unassembled WGS sequence"/>
</dbReference>
<gene>
    <name evidence="1" type="ORF">H9872_04520</name>
</gene>
<name>A0A9E2NKN5_9FIRM</name>
<organism evidence="1 2">
    <name type="scientific">Candidatus Cellulosilyticum pullistercoris</name>
    <dbReference type="NCBI Taxonomy" id="2838521"/>
    <lineage>
        <taxon>Bacteria</taxon>
        <taxon>Bacillati</taxon>
        <taxon>Bacillota</taxon>
        <taxon>Clostridia</taxon>
        <taxon>Lachnospirales</taxon>
        <taxon>Cellulosilyticaceae</taxon>
        <taxon>Cellulosilyticum</taxon>
    </lineage>
</organism>
<sequence length="94" mass="10952">MHKQQEYVSNSNDIFHRDMCNDIADGKFVDWVIKQDDKIVGYIFILSVKNDVFFGSVGDSCDFDIDCVVIEKKKNEEVISNQHMFVRKMALVEE</sequence>
<proteinExistence type="predicted"/>
<evidence type="ECO:0000313" key="2">
    <source>
        <dbReference type="Proteomes" id="UP000824229"/>
    </source>
</evidence>
<dbReference type="EMBL" id="JAHLFQ010000098">
    <property type="protein sequence ID" value="MBU3804005.1"/>
    <property type="molecule type" value="Genomic_DNA"/>
</dbReference>
<reference evidence="1" key="1">
    <citation type="journal article" date="2021" name="PeerJ">
        <title>Extensive microbial diversity within the chicken gut microbiome revealed by metagenomics and culture.</title>
        <authorList>
            <person name="Gilroy R."/>
            <person name="Ravi A."/>
            <person name="Getino M."/>
            <person name="Pursley I."/>
            <person name="Horton D.L."/>
            <person name="Alikhan N.F."/>
            <person name="Baker D."/>
            <person name="Gharbi K."/>
            <person name="Hall N."/>
            <person name="Watson M."/>
            <person name="Adriaenssens E.M."/>
            <person name="Foster-Nyarko E."/>
            <person name="Jarju S."/>
            <person name="Secka A."/>
            <person name="Antonio M."/>
            <person name="Oren A."/>
            <person name="Chaudhuri R.R."/>
            <person name="La Ragione R."/>
            <person name="Hildebrand F."/>
            <person name="Pallen M.J."/>
        </authorList>
    </citation>
    <scope>NUCLEOTIDE SEQUENCE</scope>
    <source>
        <strain evidence="1">B5-657</strain>
    </source>
</reference>
<accession>A0A9E2NKN5</accession>
<evidence type="ECO:0000313" key="1">
    <source>
        <dbReference type="EMBL" id="MBU3804005.1"/>
    </source>
</evidence>
<reference evidence="1" key="2">
    <citation type="submission" date="2021-04" db="EMBL/GenBank/DDBJ databases">
        <authorList>
            <person name="Gilroy R."/>
        </authorList>
    </citation>
    <scope>NUCLEOTIDE SEQUENCE</scope>
    <source>
        <strain evidence="1">B5-657</strain>
    </source>
</reference>
<protein>
    <submittedName>
        <fullName evidence="1">Uncharacterized protein</fullName>
    </submittedName>
</protein>